<feature type="compositionally biased region" description="Basic and acidic residues" evidence="2">
    <location>
        <begin position="35"/>
        <end position="55"/>
    </location>
</feature>
<feature type="coiled-coil region" evidence="1">
    <location>
        <begin position="86"/>
        <end position="113"/>
    </location>
</feature>
<dbReference type="EMBL" id="CAJNNV010025319">
    <property type="protein sequence ID" value="CAE8613843.1"/>
    <property type="molecule type" value="Genomic_DNA"/>
</dbReference>
<evidence type="ECO:0000313" key="4">
    <source>
        <dbReference type="Proteomes" id="UP000654075"/>
    </source>
</evidence>
<proteinExistence type="predicted"/>
<keyword evidence="1" id="KW-0175">Coiled coil</keyword>
<evidence type="ECO:0000313" key="3">
    <source>
        <dbReference type="EMBL" id="CAE8613843.1"/>
    </source>
</evidence>
<keyword evidence="4" id="KW-1185">Reference proteome</keyword>
<evidence type="ECO:0000256" key="2">
    <source>
        <dbReference type="SAM" id="MobiDB-lite"/>
    </source>
</evidence>
<evidence type="ECO:0000256" key="1">
    <source>
        <dbReference type="SAM" id="Coils"/>
    </source>
</evidence>
<dbReference type="AlphaFoldDB" id="A0A813FNX1"/>
<gene>
    <name evidence="3" type="ORF">PGLA1383_LOCUS31588</name>
</gene>
<name>A0A813FNX1_POLGL</name>
<sequence length="328" mass="36128">MRNGEEAPERVAVAVVVTAQDLQALLAAERSKQAASEARERELLEPAAHASRDSQELGSGLPRLLAGRSQELSRQMEGVESLSASARTSSLEIDALREECQKLLEEVKSLTENVEAWPVLVAPLQTENRVAGTSIRAIDEQRSSTQKAAKDLQTGAYLGTEGTSLVERLQSRDIPLLTSEAAHQEAVLADLRRQHAAGLLDRQERAEAAWLASELELRGLHRSLTLRTEKLRAKEREATWWKAKELLSRQLEVESQKQQREHAARIARPLQTSLHLEERSAYASEVLGGVGRTAQPDRANLQNMPNANSFPSTGSWLPAKIERSHAAG</sequence>
<organism evidence="3 4">
    <name type="scientific">Polarella glacialis</name>
    <name type="common">Dinoflagellate</name>
    <dbReference type="NCBI Taxonomy" id="89957"/>
    <lineage>
        <taxon>Eukaryota</taxon>
        <taxon>Sar</taxon>
        <taxon>Alveolata</taxon>
        <taxon>Dinophyceae</taxon>
        <taxon>Suessiales</taxon>
        <taxon>Suessiaceae</taxon>
        <taxon>Polarella</taxon>
    </lineage>
</organism>
<dbReference type="Proteomes" id="UP000654075">
    <property type="component" value="Unassembled WGS sequence"/>
</dbReference>
<feature type="region of interest" description="Disordered" evidence="2">
    <location>
        <begin position="293"/>
        <end position="328"/>
    </location>
</feature>
<feature type="region of interest" description="Disordered" evidence="2">
    <location>
        <begin position="35"/>
        <end position="60"/>
    </location>
</feature>
<protein>
    <submittedName>
        <fullName evidence="3">Uncharacterized protein</fullName>
    </submittedName>
</protein>
<accession>A0A813FNX1</accession>
<feature type="compositionally biased region" description="Polar residues" evidence="2">
    <location>
        <begin position="300"/>
        <end position="315"/>
    </location>
</feature>
<comment type="caution">
    <text evidence="3">The sequence shown here is derived from an EMBL/GenBank/DDBJ whole genome shotgun (WGS) entry which is preliminary data.</text>
</comment>
<reference evidence="3" key="1">
    <citation type="submission" date="2021-02" db="EMBL/GenBank/DDBJ databases">
        <authorList>
            <person name="Dougan E. K."/>
            <person name="Rhodes N."/>
            <person name="Thang M."/>
            <person name="Chan C."/>
        </authorList>
    </citation>
    <scope>NUCLEOTIDE SEQUENCE</scope>
</reference>